<comment type="caution">
    <text evidence="3">The sequence shown here is derived from an EMBL/GenBank/DDBJ whole genome shotgun (WGS) entry which is preliminary data.</text>
</comment>
<reference evidence="3 4" key="1">
    <citation type="submission" date="2024-04" db="EMBL/GenBank/DDBJ databases">
        <title>Phyllosticta paracitricarpa is synonymous to the EU quarantine fungus P. citricarpa based on phylogenomic analyses.</title>
        <authorList>
            <consortium name="Lawrence Berkeley National Laboratory"/>
            <person name="Van Ingen-Buijs V.A."/>
            <person name="Van Westerhoven A.C."/>
            <person name="Haridas S."/>
            <person name="Skiadas P."/>
            <person name="Martin F."/>
            <person name="Groenewald J.Z."/>
            <person name="Crous P.W."/>
            <person name="Seidl M.F."/>
        </authorList>
    </citation>
    <scope>NUCLEOTIDE SEQUENCE [LARGE SCALE GENOMIC DNA]</scope>
    <source>
        <strain evidence="3 4">CBS 123374</strain>
    </source>
</reference>
<evidence type="ECO:0000256" key="1">
    <source>
        <dbReference type="SAM" id="MobiDB-lite"/>
    </source>
</evidence>
<evidence type="ECO:0000313" key="4">
    <source>
        <dbReference type="Proteomes" id="UP001492380"/>
    </source>
</evidence>
<keyword evidence="2" id="KW-0812">Transmembrane</keyword>
<protein>
    <submittedName>
        <fullName evidence="3">Uncharacterized protein</fullName>
    </submittedName>
</protein>
<feature type="region of interest" description="Disordered" evidence="1">
    <location>
        <begin position="1"/>
        <end position="22"/>
    </location>
</feature>
<accession>A0ABR1Y8W0</accession>
<keyword evidence="2" id="KW-1133">Transmembrane helix</keyword>
<keyword evidence="2" id="KW-0472">Membrane</keyword>
<name>A0ABR1Y8W0_9PEZI</name>
<organism evidence="3 4">
    <name type="scientific">Phyllosticta capitalensis</name>
    <dbReference type="NCBI Taxonomy" id="121624"/>
    <lineage>
        <taxon>Eukaryota</taxon>
        <taxon>Fungi</taxon>
        <taxon>Dikarya</taxon>
        <taxon>Ascomycota</taxon>
        <taxon>Pezizomycotina</taxon>
        <taxon>Dothideomycetes</taxon>
        <taxon>Dothideomycetes incertae sedis</taxon>
        <taxon>Botryosphaeriales</taxon>
        <taxon>Phyllostictaceae</taxon>
        <taxon>Phyllosticta</taxon>
    </lineage>
</organism>
<gene>
    <name evidence="3" type="ORF">HDK90DRAFT_120615</name>
</gene>
<evidence type="ECO:0000256" key="2">
    <source>
        <dbReference type="SAM" id="Phobius"/>
    </source>
</evidence>
<proteinExistence type="predicted"/>
<keyword evidence="4" id="KW-1185">Reference proteome</keyword>
<feature type="transmembrane region" description="Helical" evidence="2">
    <location>
        <begin position="122"/>
        <end position="141"/>
    </location>
</feature>
<sequence>MAPRNHSPRIQQIPGGLAKPAQTPCSYAAKVPEYFSFHHHRSRLLWSPAHYCTTSRTFLQTTYVSPSSRRLPRARFGFGKKLAPPHSLIGEPGDDSMGTKRRMWTNMHPDHACARLVLLRHATHYAGVVGFSLALLLFWSWRCREMQSGRGTEGWETWRRLMFCMRCGKVSMNQDISSCCLLLRC</sequence>
<evidence type="ECO:0000313" key="3">
    <source>
        <dbReference type="EMBL" id="KAK8222805.1"/>
    </source>
</evidence>
<dbReference type="Proteomes" id="UP001492380">
    <property type="component" value="Unassembled WGS sequence"/>
</dbReference>
<dbReference type="EMBL" id="JBBWRZ010000015">
    <property type="protein sequence ID" value="KAK8222805.1"/>
    <property type="molecule type" value="Genomic_DNA"/>
</dbReference>